<reference evidence="2" key="1">
    <citation type="submission" date="2017-05" db="UniProtKB">
        <authorList>
            <consortium name="EnsemblMetazoa"/>
        </authorList>
    </citation>
    <scope>IDENTIFICATION</scope>
</reference>
<feature type="coiled-coil region" evidence="1">
    <location>
        <begin position="24"/>
        <end position="148"/>
    </location>
</feature>
<protein>
    <submittedName>
        <fullName evidence="2">Uncharacterized protein</fullName>
    </submittedName>
</protein>
<organism evidence="2">
    <name type="scientific">Amphimedon queenslandica</name>
    <name type="common">Sponge</name>
    <dbReference type="NCBI Taxonomy" id="400682"/>
    <lineage>
        <taxon>Eukaryota</taxon>
        <taxon>Metazoa</taxon>
        <taxon>Porifera</taxon>
        <taxon>Demospongiae</taxon>
        <taxon>Heteroscleromorpha</taxon>
        <taxon>Haplosclerida</taxon>
        <taxon>Niphatidae</taxon>
        <taxon>Amphimedon</taxon>
    </lineage>
</organism>
<keyword evidence="1" id="KW-0175">Coiled coil</keyword>
<dbReference type="AlphaFoldDB" id="A0A1X7T1G0"/>
<evidence type="ECO:0000256" key="1">
    <source>
        <dbReference type="SAM" id="Coils"/>
    </source>
</evidence>
<accession>A0A1X7T1G0</accession>
<name>A0A1X7T1G0_AMPQE</name>
<proteinExistence type="predicted"/>
<evidence type="ECO:0000313" key="2">
    <source>
        <dbReference type="EnsemblMetazoa" id="Aqu2.1.08171_001"/>
    </source>
</evidence>
<dbReference type="InParanoid" id="A0A1X7T1G0"/>
<dbReference type="EnsemblMetazoa" id="Aqu2.1.08171_001">
    <property type="protein sequence ID" value="Aqu2.1.08171_001"/>
    <property type="gene ID" value="Aqu2.1.08171"/>
</dbReference>
<sequence length="229" mass="26628">MDKNLIGMEKKVSETFLTLKEQSHDECKEEKAECIEEKEDLKKDIQRLSKQATDLNLEYTKCDSERPAHAECKEDKRKCLQETRDLNDLNEQLKRDKAALDVKYTKCDTERVAFDQCKVDKRELKRINKNLEADLKALNIEAITLNITHSSENKELTICDRRLHVCKVNMLDYLGRYETCLKDKGNTKTESQKNDVICKVELAKCEANLRQAIDTSSQCQEKLASCRWC</sequence>